<gene>
    <name evidence="1" type="ORF">PSHT_14756</name>
</gene>
<reference evidence="2" key="2">
    <citation type="journal article" date="2018" name="BMC Genomics">
        <title>Genomic insights into host adaptation between the wheat stripe rust pathogen (Puccinia striiformis f. sp. tritici) and the barley stripe rust pathogen (Puccinia striiformis f. sp. hordei).</title>
        <authorList>
            <person name="Xia C."/>
            <person name="Wang M."/>
            <person name="Yin C."/>
            <person name="Cornejo O.E."/>
            <person name="Hulbert S.H."/>
            <person name="Chen X."/>
        </authorList>
    </citation>
    <scope>NUCLEOTIDE SEQUENCE [LARGE SCALE GENOMIC DNA]</scope>
    <source>
        <strain evidence="2">93TX-2</strain>
    </source>
</reference>
<evidence type="ECO:0000313" key="2">
    <source>
        <dbReference type="Proteomes" id="UP000238274"/>
    </source>
</evidence>
<dbReference type="VEuPathDB" id="FungiDB:PSHT_14756"/>
<dbReference type="AlphaFoldDB" id="A0A2S4UIW4"/>
<organism evidence="1 2">
    <name type="scientific">Puccinia striiformis</name>
    <dbReference type="NCBI Taxonomy" id="27350"/>
    <lineage>
        <taxon>Eukaryota</taxon>
        <taxon>Fungi</taxon>
        <taxon>Dikarya</taxon>
        <taxon>Basidiomycota</taxon>
        <taxon>Pucciniomycotina</taxon>
        <taxon>Pucciniomycetes</taxon>
        <taxon>Pucciniales</taxon>
        <taxon>Pucciniaceae</taxon>
        <taxon>Puccinia</taxon>
    </lineage>
</organism>
<name>A0A2S4UIW4_9BASI</name>
<dbReference type="OrthoDB" id="2496203at2759"/>
<comment type="caution">
    <text evidence="1">The sequence shown here is derived from an EMBL/GenBank/DDBJ whole genome shotgun (WGS) entry which is preliminary data.</text>
</comment>
<accession>A0A2S4UIW4</accession>
<dbReference type="EMBL" id="PKSM01000346">
    <property type="protein sequence ID" value="POV97074.1"/>
    <property type="molecule type" value="Genomic_DNA"/>
</dbReference>
<protein>
    <submittedName>
        <fullName evidence="1">Uncharacterized protein</fullName>
    </submittedName>
</protein>
<reference evidence="2" key="3">
    <citation type="journal article" date="2018" name="Mol. Plant Microbe Interact.">
        <title>Genome sequence resources for the wheat stripe rust pathogen (Puccinia striiformis f. sp. tritici) and the barley stripe rust pathogen (Puccinia striiformis f. sp. hordei).</title>
        <authorList>
            <person name="Xia C."/>
            <person name="Wang M."/>
            <person name="Yin C."/>
            <person name="Cornejo O.E."/>
            <person name="Hulbert S.H."/>
            <person name="Chen X."/>
        </authorList>
    </citation>
    <scope>NUCLEOTIDE SEQUENCE [LARGE SCALE GENOMIC DNA]</scope>
    <source>
        <strain evidence="2">93TX-2</strain>
    </source>
</reference>
<proteinExistence type="predicted"/>
<dbReference type="Proteomes" id="UP000238274">
    <property type="component" value="Unassembled WGS sequence"/>
</dbReference>
<keyword evidence="2" id="KW-1185">Reference proteome</keyword>
<sequence length="381" mass="43870">MKGIEELTLDQPKNLDRYHTILADVIWSLRAGGATERYAIDFDPNKPPGSELELSVEPLKTLHLPTLKENILRLYDLLFCAPDRADEPFDQFQLALNTLLDTGKTLDEIDTLKSSLSKSRSAAEKDAQDLTAFRNQVTHQKISCMRKEVKDLLATYTELFPVCEIFKRVDRKVSESQEMRLYKATHSTRDGIQKMIDWMDLPDFRVLQHTWQSTIVHELQNAALETLPESYRKLKRVNTNHALVEQACSDCILVVKLLKIFMSKLSRADNEAVLQMPPDRHLALLRATSTINKDSSSLTIILDRILYGLDYRPNPAAPLARDAAQAMEVLNEYFDLQQGSHPRLDRREFQDWSTHWHKLFVIALERLHDSYEFAHPRSGET</sequence>
<dbReference type="PANTHER" id="PTHR33069">
    <property type="entry name" value="CHROMOSOME 7, WHOLE GENOME SHOTGUN SEQUENCE-RELATED"/>
    <property type="match status" value="1"/>
</dbReference>
<reference evidence="1 2" key="1">
    <citation type="submission" date="2017-12" db="EMBL/GenBank/DDBJ databases">
        <title>Gene loss provides genomic basis for host adaptation in cereal stripe rust fungi.</title>
        <authorList>
            <person name="Xia C."/>
        </authorList>
    </citation>
    <scope>NUCLEOTIDE SEQUENCE [LARGE SCALE GENOMIC DNA]</scope>
    <source>
        <strain evidence="1 2">93TX-2</strain>
    </source>
</reference>
<evidence type="ECO:0000313" key="1">
    <source>
        <dbReference type="EMBL" id="POV97074.1"/>
    </source>
</evidence>
<dbReference type="PANTHER" id="PTHR33069:SF3">
    <property type="entry name" value="DYNEIN HEAVY CHAIN TAIL DOMAIN-CONTAINING PROTEIN"/>
    <property type="match status" value="1"/>
</dbReference>
<dbReference type="VEuPathDB" id="FungiDB:PSTT_13737"/>